<dbReference type="SUPFAM" id="SSF53613">
    <property type="entry name" value="Ribokinase-like"/>
    <property type="match status" value="1"/>
</dbReference>
<evidence type="ECO:0000313" key="17">
    <source>
        <dbReference type="Proteomes" id="UP000235387"/>
    </source>
</evidence>
<dbReference type="CDD" id="cd01166">
    <property type="entry name" value="KdgK"/>
    <property type="match status" value="1"/>
</dbReference>
<evidence type="ECO:0000256" key="6">
    <source>
        <dbReference type="ARBA" id="ARBA00023277"/>
    </source>
</evidence>
<dbReference type="GO" id="GO:0005829">
    <property type="term" value="C:cytosol"/>
    <property type="evidence" value="ECO:0007669"/>
    <property type="project" value="TreeGrafter"/>
</dbReference>
<evidence type="ECO:0000256" key="12">
    <source>
        <dbReference type="ARBA" id="ARBA00067931"/>
    </source>
</evidence>
<evidence type="ECO:0000256" key="14">
    <source>
        <dbReference type="ARBA" id="ARBA00080545"/>
    </source>
</evidence>
<keyword evidence="6" id="KW-0119">Carbohydrate metabolism</keyword>
<evidence type="ECO:0000256" key="2">
    <source>
        <dbReference type="ARBA" id="ARBA00022679"/>
    </source>
</evidence>
<dbReference type="PANTHER" id="PTHR43085:SF15">
    <property type="entry name" value="2-DEHYDRO-3-DEOXYGLUCONOKINASE"/>
    <property type="match status" value="1"/>
</dbReference>
<comment type="catalytic activity">
    <reaction evidence="9">
        <text>2-dehydro-3-deoxy-D-gluconate + ATP = 2-dehydro-3-deoxy-6-phospho-D-gluconate + ADP + H(+)</text>
        <dbReference type="Rhea" id="RHEA:14797"/>
        <dbReference type="ChEBI" id="CHEBI:15378"/>
        <dbReference type="ChEBI" id="CHEBI:30616"/>
        <dbReference type="ChEBI" id="CHEBI:57569"/>
        <dbReference type="ChEBI" id="CHEBI:57990"/>
        <dbReference type="ChEBI" id="CHEBI:456216"/>
        <dbReference type="EC" id="2.7.1.45"/>
    </reaction>
</comment>
<evidence type="ECO:0000256" key="7">
    <source>
        <dbReference type="ARBA" id="ARBA00043951"/>
    </source>
</evidence>
<accession>A0A2N7L897</accession>
<dbReference type="GO" id="GO:0005524">
    <property type="term" value="F:ATP binding"/>
    <property type="evidence" value="ECO:0007669"/>
    <property type="project" value="UniProtKB-KW"/>
</dbReference>
<keyword evidence="3" id="KW-0547">Nucleotide-binding</keyword>
<dbReference type="GO" id="GO:0008673">
    <property type="term" value="F:2-dehydro-3-deoxygluconokinase activity"/>
    <property type="evidence" value="ECO:0007669"/>
    <property type="project" value="UniProtKB-EC"/>
</dbReference>
<gene>
    <name evidence="16" type="ORF">BCT23_20225</name>
</gene>
<sequence length="308" mass="33796">MLNVRIALIGECMVEFIKQDGEMMQGFGGDTLNTAVYLKRRLSGIPNDVAYVTGLGRDPFSDEMMAAWHAEGINTDLVSRSQSKLPGMYSVHTDEEGERDFHYWRSDSAARYWLEGMDVSALVEKLNNFNVIYLSGISLAILPTKSRETLFEGLAALKEQGCKLAFDNNFRPRLWASRAEATSCYQQMLALTDIALLTFDDEQALWGDADVESTLSRTQQFGVPEIVIKRGKAPCLVYFDGVTDVVEAEPVSKVVDTTAAGDSFSAGYLAKRLQGGLPIEAAKAAHSLAGCVIQHRGAIIPQNAMPKV</sequence>
<evidence type="ECO:0000256" key="13">
    <source>
        <dbReference type="ARBA" id="ARBA00075711"/>
    </source>
</evidence>
<dbReference type="InterPro" id="IPR029056">
    <property type="entry name" value="Ribokinase-like"/>
</dbReference>
<dbReference type="InterPro" id="IPR050306">
    <property type="entry name" value="PfkB_Carbo_kinase"/>
</dbReference>
<evidence type="ECO:0000256" key="9">
    <source>
        <dbReference type="ARBA" id="ARBA00050729"/>
    </source>
</evidence>
<dbReference type="PANTHER" id="PTHR43085">
    <property type="entry name" value="HEXOKINASE FAMILY MEMBER"/>
    <property type="match status" value="1"/>
</dbReference>
<evidence type="ECO:0000256" key="8">
    <source>
        <dbReference type="ARBA" id="ARBA00044254"/>
    </source>
</evidence>
<protein>
    <recommendedName>
        <fullName evidence="12">2-dehydro-3-deoxygluconokinase</fullName>
        <ecNumber evidence="11">2.7.1.45</ecNumber>
    </recommendedName>
    <alternativeName>
        <fullName evidence="13">2-keto-3-deoxygluconokinase</fullName>
    </alternativeName>
    <alternativeName>
        <fullName evidence="14">3-deoxy-2-oxo-D-gluconate kinase</fullName>
    </alternativeName>
    <alternativeName>
        <fullName evidence="8">KDG kinase</fullName>
    </alternativeName>
</protein>
<evidence type="ECO:0000313" key="16">
    <source>
        <dbReference type="EMBL" id="PMN90363.1"/>
    </source>
</evidence>
<comment type="pathway">
    <text evidence="7">Carbohydrate acid metabolism; 2-dehydro-3-deoxy-D-gluconate degradation; D-glyceraldehyde 3-phosphate and pyruvate from 2-dehydro-3-deoxy-D-gluconate: step 1/2.</text>
</comment>
<name>A0A2N7L897_9GAMM</name>
<comment type="function">
    <text evidence="10">Catalyzes the phosphorylation of 2-keto-3-deoxygluconate (KDG) to produce 2-keto-3-deoxy-6-phosphogluconate (KDPG).</text>
</comment>
<dbReference type="GO" id="GO:0019698">
    <property type="term" value="P:D-galacturonate catabolic process"/>
    <property type="evidence" value="ECO:0007669"/>
    <property type="project" value="TreeGrafter"/>
</dbReference>
<comment type="similarity">
    <text evidence="1">Belongs to the carbohydrate kinase PfkB family.</text>
</comment>
<proteinExistence type="inferred from homology"/>
<dbReference type="EMBL" id="MDAL01000032">
    <property type="protein sequence ID" value="PMN90363.1"/>
    <property type="molecule type" value="Genomic_DNA"/>
</dbReference>
<dbReference type="Pfam" id="PF00294">
    <property type="entry name" value="PfkB"/>
    <property type="match status" value="1"/>
</dbReference>
<evidence type="ECO:0000256" key="10">
    <source>
        <dbReference type="ARBA" id="ARBA00054997"/>
    </source>
</evidence>
<dbReference type="RefSeq" id="WP_102391429.1">
    <property type="nucleotide sequence ID" value="NZ_MDAL01000032.1"/>
</dbReference>
<keyword evidence="2" id="KW-0808">Transferase</keyword>
<dbReference type="InterPro" id="IPR011611">
    <property type="entry name" value="PfkB_dom"/>
</dbReference>
<dbReference type="EC" id="2.7.1.45" evidence="11"/>
<evidence type="ECO:0000256" key="1">
    <source>
        <dbReference type="ARBA" id="ARBA00010688"/>
    </source>
</evidence>
<evidence type="ECO:0000256" key="11">
    <source>
        <dbReference type="ARBA" id="ARBA00066369"/>
    </source>
</evidence>
<comment type="caution">
    <text evidence="16">The sequence shown here is derived from an EMBL/GenBank/DDBJ whole genome shotgun (WGS) entry which is preliminary data.</text>
</comment>
<organism evidence="16 17">
    <name type="scientific">Enterovibrio norvegicus</name>
    <dbReference type="NCBI Taxonomy" id="188144"/>
    <lineage>
        <taxon>Bacteria</taxon>
        <taxon>Pseudomonadati</taxon>
        <taxon>Pseudomonadota</taxon>
        <taxon>Gammaproteobacteria</taxon>
        <taxon>Vibrionales</taxon>
        <taxon>Vibrionaceae</taxon>
        <taxon>Enterovibrio</taxon>
    </lineage>
</organism>
<dbReference type="GO" id="GO:0042840">
    <property type="term" value="P:D-glucuronate catabolic process"/>
    <property type="evidence" value="ECO:0007669"/>
    <property type="project" value="TreeGrafter"/>
</dbReference>
<dbReference type="FunFam" id="3.40.1190.20:FF:000011">
    <property type="entry name" value="2-dehydro-3-deoxygluconokinase, putative"/>
    <property type="match status" value="1"/>
</dbReference>
<evidence type="ECO:0000256" key="5">
    <source>
        <dbReference type="ARBA" id="ARBA00022840"/>
    </source>
</evidence>
<dbReference type="AlphaFoldDB" id="A0A2N7L897"/>
<dbReference type="InterPro" id="IPR002173">
    <property type="entry name" value="Carboh/pur_kinase_PfkB_CS"/>
</dbReference>
<keyword evidence="4 16" id="KW-0418">Kinase</keyword>
<keyword evidence="5" id="KW-0067">ATP-binding</keyword>
<evidence type="ECO:0000256" key="4">
    <source>
        <dbReference type="ARBA" id="ARBA00022777"/>
    </source>
</evidence>
<dbReference type="PROSITE" id="PS00584">
    <property type="entry name" value="PFKB_KINASES_2"/>
    <property type="match status" value="1"/>
</dbReference>
<evidence type="ECO:0000259" key="15">
    <source>
        <dbReference type="Pfam" id="PF00294"/>
    </source>
</evidence>
<feature type="domain" description="Carbohydrate kinase PfkB" evidence="15">
    <location>
        <begin position="6"/>
        <end position="302"/>
    </location>
</feature>
<dbReference type="Proteomes" id="UP000235387">
    <property type="component" value="Unassembled WGS sequence"/>
</dbReference>
<dbReference type="Gene3D" id="3.40.1190.20">
    <property type="match status" value="1"/>
</dbReference>
<reference evidence="17" key="1">
    <citation type="submission" date="2016-07" db="EMBL/GenBank/DDBJ databases">
        <title>Nontailed viruses are major unrecognized killers of bacteria in the ocean.</title>
        <authorList>
            <person name="Kauffman K."/>
            <person name="Hussain F."/>
            <person name="Yang J."/>
            <person name="Arevalo P."/>
            <person name="Brown J."/>
            <person name="Cutler M."/>
            <person name="Kelly L."/>
            <person name="Polz M.F."/>
        </authorList>
    </citation>
    <scope>NUCLEOTIDE SEQUENCE [LARGE SCALE GENOMIC DNA]</scope>
    <source>
        <strain evidence="17">10N.261.45.A10</strain>
    </source>
</reference>
<evidence type="ECO:0000256" key="3">
    <source>
        <dbReference type="ARBA" id="ARBA00022741"/>
    </source>
</evidence>
<dbReference type="GO" id="GO:0006974">
    <property type="term" value="P:DNA damage response"/>
    <property type="evidence" value="ECO:0007669"/>
    <property type="project" value="TreeGrafter"/>
</dbReference>